<comment type="pathway">
    <text evidence="2">Secondary metabolite biosynthesis.</text>
</comment>
<feature type="binding site" description="axial binding residue" evidence="9">
    <location>
        <position position="446"/>
    </location>
    <ligand>
        <name>heme</name>
        <dbReference type="ChEBI" id="CHEBI:30413"/>
    </ligand>
    <ligandPart>
        <name>Fe</name>
        <dbReference type="ChEBI" id="CHEBI:18248"/>
    </ligandPart>
</feature>
<dbReference type="InterPro" id="IPR017972">
    <property type="entry name" value="Cyt_P450_CS"/>
</dbReference>
<dbReference type="PRINTS" id="PR00463">
    <property type="entry name" value="EP450I"/>
</dbReference>
<dbReference type="PANTHER" id="PTHR46300:SF7">
    <property type="entry name" value="P450, PUTATIVE (EUROFUNG)-RELATED"/>
    <property type="match status" value="1"/>
</dbReference>
<dbReference type="AlphaFoldDB" id="A0A9P5Y7R9"/>
<reference evidence="12" key="1">
    <citation type="submission" date="2020-11" db="EMBL/GenBank/DDBJ databases">
        <authorList>
            <consortium name="DOE Joint Genome Institute"/>
            <person name="Ahrendt S."/>
            <person name="Riley R."/>
            <person name="Andreopoulos W."/>
            <person name="Labutti K."/>
            <person name="Pangilinan J."/>
            <person name="Ruiz-Duenas F.J."/>
            <person name="Barrasa J.M."/>
            <person name="Sanchez-Garcia M."/>
            <person name="Camarero S."/>
            <person name="Miyauchi S."/>
            <person name="Serrano A."/>
            <person name="Linde D."/>
            <person name="Babiker R."/>
            <person name="Drula E."/>
            <person name="Ayuso-Fernandez I."/>
            <person name="Pacheco R."/>
            <person name="Padilla G."/>
            <person name="Ferreira P."/>
            <person name="Barriuso J."/>
            <person name="Kellner H."/>
            <person name="Castanera R."/>
            <person name="Alfaro M."/>
            <person name="Ramirez L."/>
            <person name="Pisabarro A.G."/>
            <person name="Kuo A."/>
            <person name="Tritt A."/>
            <person name="Lipzen A."/>
            <person name="He G."/>
            <person name="Yan M."/>
            <person name="Ng V."/>
            <person name="Cullen D."/>
            <person name="Martin F."/>
            <person name="Rosso M.-N."/>
            <person name="Henrissat B."/>
            <person name="Hibbett D."/>
            <person name="Martinez A.T."/>
            <person name="Grigoriev I.V."/>
        </authorList>
    </citation>
    <scope>NUCLEOTIDE SEQUENCE</scope>
    <source>
        <strain evidence="12">CBS 247.69</strain>
    </source>
</reference>
<dbReference type="Gene3D" id="1.10.630.10">
    <property type="entry name" value="Cytochrome P450"/>
    <property type="match status" value="1"/>
</dbReference>
<evidence type="ECO:0000256" key="10">
    <source>
        <dbReference type="RuleBase" id="RU000461"/>
    </source>
</evidence>
<dbReference type="InterPro" id="IPR050364">
    <property type="entry name" value="Cytochrome_P450_fung"/>
</dbReference>
<keyword evidence="13" id="KW-1185">Reference proteome</keyword>
<dbReference type="GO" id="GO:0004497">
    <property type="term" value="F:monooxygenase activity"/>
    <property type="evidence" value="ECO:0007669"/>
    <property type="project" value="UniProtKB-KW"/>
</dbReference>
<dbReference type="PANTHER" id="PTHR46300">
    <property type="entry name" value="P450, PUTATIVE (EUROFUNG)-RELATED-RELATED"/>
    <property type="match status" value="1"/>
</dbReference>
<evidence type="ECO:0000256" key="1">
    <source>
        <dbReference type="ARBA" id="ARBA00001971"/>
    </source>
</evidence>
<sequence>MLYRDGTGRLELALFGIVFSLSLFYAWRHRRRPKLPLPPGPRKLPVIGNLLDVGKAFEWESYHEMNQKYNSDVVHLSILGLSVIVLDTLEAVEELLVTRSTIYSDRPRMIMLRELAGWNWAFPFMHANEGWRQQRKMIHAEFSAKAVLNFRGQELKAAHDMLQRLLHSPTAWYDDMHVFLSAIFMSTIYGIDVVERHDPYIVTQKKANGAISMATTPGNFIVESLPLLKYLPTWFPFAEFKRMAVKWQNDAHDMLWRPIQVVRKDLATGYPTSSCASRGMLKLQDLPDDERPGQEFILQRALASMAPAGDTVLSALRSFVLEMTRRPEIQRKAQEELDSVLHGERLPVFSDQESMPYITALVKEILRFFPITPLGAPHSTSADDIYKGYFIPSGTVVLPNIWAILHDPKEYADPHVFNPDRFFNTKTHKAELDPSTAVFGFGRRICPGVHMVMDVLWLTVASVLSVFEIEKAIDPETKQEIPVGKFQERGVIVHPIRFECTIKPRSAAAIKLIQD</sequence>
<evidence type="ECO:0000256" key="8">
    <source>
        <dbReference type="ARBA" id="ARBA00023033"/>
    </source>
</evidence>
<dbReference type="Pfam" id="PF00067">
    <property type="entry name" value="p450"/>
    <property type="match status" value="1"/>
</dbReference>
<proteinExistence type="inferred from homology"/>
<dbReference type="GO" id="GO:0020037">
    <property type="term" value="F:heme binding"/>
    <property type="evidence" value="ECO:0007669"/>
    <property type="project" value="InterPro"/>
</dbReference>
<dbReference type="InterPro" id="IPR036396">
    <property type="entry name" value="Cyt_P450_sf"/>
</dbReference>
<dbReference type="CDD" id="cd11065">
    <property type="entry name" value="CYP64-like"/>
    <property type="match status" value="1"/>
</dbReference>
<evidence type="ECO:0000313" key="13">
    <source>
        <dbReference type="Proteomes" id="UP000807353"/>
    </source>
</evidence>
<dbReference type="InterPro" id="IPR002401">
    <property type="entry name" value="Cyt_P450_E_grp-I"/>
</dbReference>
<dbReference type="InterPro" id="IPR001128">
    <property type="entry name" value="Cyt_P450"/>
</dbReference>
<keyword evidence="6 10" id="KW-0560">Oxidoreductase</keyword>
<comment type="caution">
    <text evidence="12">The sequence shown here is derived from an EMBL/GenBank/DDBJ whole genome shotgun (WGS) entry which is preliminary data.</text>
</comment>
<evidence type="ECO:0000256" key="5">
    <source>
        <dbReference type="ARBA" id="ARBA00022723"/>
    </source>
</evidence>
<organism evidence="12 13">
    <name type="scientific">Collybia nuda</name>
    <dbReference type="NCBI Taxonomy" id="64659"/>
    <lineage>
        <taxon>Eukaryota</taxon>
        <taxon>Fungi</taxon>
        <taxon>Dikarya</taxon>
        <taxon>Basidiomycota</taxon>
        <taxon>Agaricomycotina</taxon>
        <taxon>Agaricomycetes</taxon>
        <taxon>Agaricomycetidae</taxon>
        <taxon>Agaricales</taxon>
        <taxon>Tricholomatineae</taxon>
        <taxon>Clitocybaceae</taxon>
        <taxon>Collybia</taxon>
    </lineage>
</organism>
<keyword evidence="11" id="KW-1133">Transmembrane helix</keyword>
<evidence type="ECO:0000256" key="11">
    <source>
        <dbReference type="SAM" id="Phobius"/>
    </source>
</evidence>
<comment type="similarity">
    <text evidence="3 10">Belongs to the cytochrome P450 family.</text>
</comment>
<keyword evidence="4 9" id="KW-0349">Heme</keyword>
<keyword evidence="8 10" id="KW-0503">Monooxygenase</keyword>
<keyword evidence="11" id="KW-0812">Transmembrane</keyword>
<evidence type="ECO:0000256" key="9">
    <source>
        <dbReference type="PIRSR" id="PIRSR602401-1"/>
    </source>
</evidence>
<evidence type="ECO:0000256" key="3">
    <source>
        <dbReference type="ARBA" id="ARBA00010617"/>
    </source>
</evidence>
<accession>A0A9P5Y7R9</accession>
<keyword evidence="11" id="KW-0472">Membrane</keyword>
<evidence type="ECO:0000313" key="12">
    <source>
        <dbReference type="EMBL" id="KAF9465137.1"/>
    </source>
</evidence>
<dbReference type="GO" id="GO:0005506">
    <property type="term" value="F:iron ion binding"/>
    <property type="evidence" value="ECO:0007669"/>
    <property type="project" value="InterPro"/>
</dbReference>
<dbReference type="GO" id="GO:0016705">
    <property type="term" value="F:oxidoreductase activity, acting on paired donors, with incorporation or reduction of molecular oxygen"/>
    <property type="evidence" value="ECO:0007669"/>
    <property type="project" value="InterPro"/>
</dbReference>
<dbReference type="Proteomes" id="UP000807353">
    <property type="component" value="Unassembled WGS sequence"/>
</dbReference>
<dbReference type="EMBL" id="MU150249">
    <property type="protein sequence ID" value="KAF9465137.1"/>
    <property type="molecule type" value="Genomic_DNA"/>
</dbReference>
<dbReference type="PROSITE" id="PS00086">
    <property type="entry name" value="CYTOCHROME_P450"/>
    <property type="match status" value="1"/>
</dbReference>
<dbReference type="PRINTS" id="PR00385">
    <property type="entry name" value="P450"/>
</dbReference>
<dbReference type="OrthoDB" id="3030185at2759"/>
<dbReference type="SUPFAM" id="SSF48264">
    <property type="entry name" value="Cytochrome P450"/>
    <property type="match status" value="1"/>
</dbReference>
<keyword evidence="7 9" id="KW-0408">Iron</keyword>
<feature type="transmembrane region" description="Helical" evidence="11">
    <location>
        <begin position="12"/>
        <end position="27"/>
    </location>
</feature>
<gene>
    <name evidence="12" type="ORF">BDZ94DRAFT_1160497</name>
</gene>
<evidence type="ECO:0000256" key="7">
    <source>
        <dbReference type="ARBA" id="ARBA00023004"/>
    </source>
</evidence>
<evidence type="ECO:0000256" key="2">
    <source>
        <dbReference type="ARBA" id="ARBA00005179"/>
    </source>
</evidence>
<protein>
    <submittedName>
        <fullName evidence="12">Cytochrome P450</fullName>
    </submittedName>
</protein>
<keyword evidence="5 9" id="KW-0479">Metal-binding</keyword>
<evidence type="ECO:0000256" key="4">
    <source>
        <dbReference type="ARBA" id="ARBA00022617"/>
    </source>
</evidence>
<name>A0A9P5Y7R9_9AGAR</name>
<evidence type="ECO:0000256" key="6">
    <source>
        <dbReference type="ARBA" id="ARBA00023002"/>
    </source>
</evidence>
<comment type="cofactor">
    <cofactor evidence="1 9">
        <name>heme</name>
        <dbReference type="ChEBI" id="CHEBI:30413"/>
    </cofactor>
</comment>